<dbReference type="STRING" id="13706.A0A1X2HLR2"/>
<dbReference type="InParanoid" id="A0A1X2HLR2"/>
<dbReference type="OrthoDB" id="185373at2759"/>
<keyword evidence="2" id="KW-0677">Repeat</keyword>
<comment type="similarity">
    <text evidence="1">Belongs to the CCM1 family.</text>
</comment>
<evidence type="ECO:0000256" key="5">
    <source>
        <dbReference type="PROSITE-ProRule" id="PRU00708"/>
    </source>
</evidence>
<name>A0A1X2HLR2_SYNRA</name>
<evidence type="ECO:0008006" key="8">
    <source>
        <dbReference type="Google" id="ProtNLM"/>
    </source>
</evidence>
<sequence>MILRTLFGRIRRKRDVLEQLTKRDVEMLINTFTPNPDNPQARKACLFAIEVLEDIQATQLPNLPFEEDDLEKLIYLYGEAGQVTKVEQLLQKSVAAGLVPTEDVYTTVIRLQAKAGDIDNALAWFKHMEEADVWPPPSHVVEWIVAAHIQADQLNDAVQLLKTYPTHPHVVRAIARGLPVDEILNAALNRCAYSCVDRWRLNDALWFYHVKRKAGLTMRGPMRDILYKALYTNQRALAERTVESMIETQDKNSAFIAQRLMRWYIRIHDVRHAIMLWDRMLEANIDLGEQDTARLLEKVALARYHVDLGRIYRYYTKHYSATPSPDMYDKILKGFLYSKRYKETEEIYQDMKAAVEPEAIETTTYEALYGLCAQTGNVTLFHEILQTQHQIGDKPSKKALTSLMASYLVQKDLESARKVYESIHLSEEGPDIVDYNLLLRLAAMEKDKVDKVRILEILKHMTADGIQPDQTTFRTLLGVYDDQAMSKQLFKWLLERSQHLTRADNVWINNLALTLLVERCGPERAANVFLEGERLKMLRLALDDNIQIHDTQVYLFTDDMTYKILLDALVPHPQYMAIVDALFKSMRARGFKPNVELYHGMVSGWASRGRIQRARQMMQTMQQDTGVAPDVTTYTRLIEGLVRVGKKDKVPQILEEMVQREIFPDAVLSDFLNRIGIDDIV</sequence>
<comment type="subunit">
    <text evidence="4">Binds to mitochondrial small subunit 15S rRNA.</text>
</comment>
<dbReference type="Proteomes" id="UP000242180">
    <property type="component" value="Unassembled WGS sequence"/>
</dbReference>
<gene>
    <name evidence="6" type="ORF">BCR43DRAFT_502071</name>
</gene>
<organism evidence="6 7">
    <name type="scientific">Syncephalastrum racemosum</name>
    <name type="common">Filamentous fungus</name>
    <dbReference type="NCBI Taxonomy" id="13706"/>
    <lineage>
        <taxon>Eukaryota</taxon>
        <taxon>Fungi</taxon>
        <taxon>Fungi incertae sedis</taxon>
        <taxon>Mucoromycota</taxon>
        <taxon>Mucoromycotina</taxon>
        <taxon>Mucoromycetes</taxon>
        <taxon>Mucorales</taxon>
        <taxon>Syncephalastraceae</taxon>
        <taxon>Syncephalastrum</taxon>
    </lineage>
</organism>
<comment type="caution">
    <text evidence="6">The sequence shown here is derived from an EMBL/GenBank/DDBJ whole genome shotgun (WGS) entry which is preliminary data.</text>
</comment>
<dbReference type="PROSITE" id="PS51375">
    <property type="entry name" value="PPR"/>
    <property type="match status" value="2"/>
</dbReference>
<reference evidence="6 7" key="1">
    <citation type="submission" date="2016-07" db="EMBL/GenBank/DDBJ databases">
        <title>Pervasive Adenine N6-methylation of Active Genes in Fungi.</title>
        <authorList>
            <consortium name="DOE Joint Genome Institute"/>
            <person name="Mondo S.J."/>
            <person name="Dannebaum R.O."/>
            <person name="Kuo R.C."/>
            <person name="Labutti K."/>
            <person name="Haridas S."/>
            <person name="Kuo A."/>
            <person name="Salamov A."/>
            <person name="Ahrendt S.R."/>
            <person name="Lipzen A."/>
            <person name="Sullivan W."/>
            <person name="Andreopoulos W.B."/>
            <person name="Clum A."/>
            <person name="Lindquist E."/>
            <person name="Daum C."/>
            <person name="Ramamoorthy G.K."/>
            <person name="Gryganskyi A."/>
            <person name="Culley D."/>
            <person name="Magnuson J.K."/>
            <person name="James T.Y."/>
            <person name="O'Malley M.A."/>
            <person name="Stajich J.E."/>
            <person name="Spatafora J.W."/>
            <person name="Visel A."/>
            <person name="Grigoriev I.V."/>
        </authorList>
    </citation>
    <scope>NUCLEOTIDE SEQUENCE [LARGE SCALE GENOMIC DNA]</scope>
    <source>
        <strain evidence="6 7">NRRL 2496</strain>
    </source>
</reference>
<keyword evidence="7" id="KW-1185">Reference proteome</keyword>
<dbReference type="OMA" id="AMAVNIC"/>
<dbReference type="InterPro" id="IPR002885">
    <property type="entry name" value="PPR_rpt"/>
</dbReference>
<evidence type="ECO:0000256" key="3">
    <source>
        <dbReference type="ARBA" id="ARBA00044493"/>
    </source>
</evidence>
<feature type="repeat" description="PPR" evidence="5">
    <location>
        <begin position="630"/>
        <end position="664"/>
    </location>
</feature>
<proteinExistence type="inferred from homology"/>
<dbReference type="Pfam" id="PF13812">
    <property type="entry name" value="PPR_3"/>
    <property type="match status" value="2"/>
</dbReference>
<dbReference type="PANTHER" id="PTHR47447">
    <property type="entry name" value="OS03G0856100 PROTEIN"/>
    <property type="match status" value="1"/>
</dbReference>
<comment type="function">
    <text evidence="3">Regulates mitochondrial small subunit maturation by controlling 15S rRNA 5'-end processing. Localizes to the 5' precursor of the 15S rRNA in a position that is subsequently occupied by mS47 in the mature yeast mtSSU. Uses structure and sequence-specific RNA recognition, binding to a single-stranded region of the precursor and specifically recognizing bases -6 to -1. The exchange of Ccm1 for mS47 is coupled to the irreversible removal of precursor rRNA that is accompanied by conformational changes of the mitoribosomal proteins uS5m and mS26. These conformational changes signal completion of 5'-end rRNA processing through protection of the mature 5'-end of the 15S rRNA and stabilization of mS47. The removal of the 5' precursor together with the dissociation of Ccm1 may be catalyzed by the 5'-3' exoribonuclease Pet127. Involved in the specific removal of group I introns in mitochondrial encoded transcripts.</text>
</comment>
<protein>
    <recommendedName>
        <fullName evidence="8">Pentacotripeptide-repeat region of PRORP domain-containing protein</fullName>
    </recommendedName>
</protein>
<dbReference type="EMBL" id="MCGN01000002">
    <property type="protein sequence ID" value="ORZ00299.1"/>
    <property type="molecule type" value="Genomic_DNA"/>
</dbReference>
<dbReference type="Pfam" id="PF01535">
    <property type="entry name" value="PPR"/>
    <property type="match status" value="1"/>
</dbReference>
<evidence type="ECO:0000313" key="7">
    <source>
        <dbReference type="Proteomes" id="UP000242180"/>
    </source>
</evidence>
<dbReference type="AlphaFoldDB" id="A0A1X2HLR2"/>
<evidence type="ECO:0000256" key="2">
    <source>
        <dbReference type="ARBA" id="ARBA00022737"/>
    </source>
</evidence>
<dbReference type="InterPro" id="IPR011990">
    <property type="entry name" value="TPR-like_helical_dom_sf"/>
</dbReference>
<evidence type="ECO:0000256" key="4">
    <source>
        <dbReference type="ARBA" id="ARBA00044511"/>
    </source>
</evidence>
<evidence type="ECO:0000313" key="6">
    <source>
        <dbReference type="EMBL" id="ORZ00299.1"/>
    </source>
</evidence>
<feature type="repeat" description="PPR" evidence="5">
    <location>
        <begin position="101"/>
        <end position="135"/>
    </location>
</feature>
<dbReference type="PANTHER" id="PTHR47447:SF17">
    <property type="entry name" value="OS12G0638900 PROTEIN"/>
    <property type="match status" value="1"/>
</dbReference>
<accession>A0A1X2HLR2</accession>
<evidence type="ECO:0000256" key="1">
    <source>
        <dbReference type="ARBA" id="ARBA00006192"/>
    </source>
</evidence>
<dbReference type="NCBIfam" id="TIGR00756">
    <property type="entry name" value="PPR"/>
    <property type="match status" value="2"/>
</dbReference>
<dbReference type="Gene3D" id="1.25.40.10">
    <property type="entry name" value="Tetratricopeptide repeat domain"/>
    <property type="match status" value="3"/>
</dbReference>